<dbReference type="EMBL" id="GU014480">
    <property type="protein sequence ID" value="ACZ55217.1"/>
    <property type="molecule type" value="mRNA"/>
</dbReference>
<keyword evidence="4" id="KW-0479">Metal-binding</keyword>
<sequence>MEVAKVLHMNEGIGEDSYAKNSLLAQKVILMTKSIRDEAITALYRSLSPGTICIADLGCSSGPNTFLAISGLIKTIYEECKSNGQKQSPEFHVFLNDLPGNDFNTIFRSLPAFYEDLRKQMGDGFDPNCFVTGVAGSFYTRLFPSKSLHFVHSSYGLHWISQVPDGIEDNKGNIYVSRTSPPTVVEEYYEQYERDFVTFLKHRSKEMVKGGRMILTMLGRNNEDLYSKGCHYVLEPLAMALKELVVMGLLEEEKLNSFNIPIYNPSPAEVKYIVEKEGSFTINVLETSELRIDVSDETYGNTGKSDAQSDSYFSGVQEMITSQDYINDEYNVAQCLRAVTEPLLVSHFGTELNKDQVFNKCREIYVNCMAKEKTVFTNVIIYMTNRN</sequence>
<dbReference type="GO" id="GO:0008168">
    <property type="term" value="F:methyltransferase activity"/>
    <property type="evidence" value="ECO:0007669"/>
    <property type="project" value="UniProtKB-KW"/>
</dbReference>
<organism evidence="6">
    <name type="scientific">Nicotiana suaveolens</name>
    <name type="common">Australian tobacco</name>
    <dbReference type="NCBI Taxonomy" id="200320"/>
    <lineage>
        <taxon>Eukaryota</taxon>
        <taxon>Viridiplantae</taxon>
        <taxon>Streptophyta</taxon>
        <taxon>Embryophyta</taxon>
        <taxon>Tracheophyta</taxon>
        <taxon>Spermatophyta</taxon>
        <taxon>Magnoliopsida</taxon>
        <taxon>eudicotyledons</taxon>
        <taxon>Gunneridae</taxon>
        <taxon>Pentapetalae</taxon>
        <taxon>asterids</taxon>
        <taxon>lamiids</taxon>
        <taxon>Solanales</taxon>
        <taxon>Solanaceae</taxon>
        <taxon>Nicotianoideae</taxon>
        <taxon>Nicotianeae</taxon>
        <taxon>Nicotiana</taxon>
    </lineage>
</organism>
<dbReference type="PANTHER" id="PTHR31009">
    <property type="entry name" value="S-ADENOSYL-L-METHIONINE:CARBOXYL METHYLTRANSFERASE FAMILY PROTEIN"/>
    <property type="match status" value="1"/>
</dbReference>
<keyword evidence="3 6" id="KW-0808">Transferase</keyword>
<gene>
    <name evidence="6" type="primary">BSMT2</name>
</gene>
<dbReference type="GO" id="GO:0032259">
    <property type="term" value="P:methylation"/>
    <property type="evidence" value="ECO:0007669"/>
    <property type="project" value="UniProtKB-KW"/>
</dbReference>
<dbReference type="Gene3D" id="3.40.50.150">
    <property type="entry name" value="Vaccinia Virus protein VP39"/>
    <property type="match status" value="1"/>
</dbReference>
<evidence type="ECO:0000256" key="5">
    <source>
        <dbReference type="ARBA" id="ARBA00022842"/>
    </source>
</evidence>
<comment type="similarity">
    <text evidence="1">Belongs to the methyltransferase superfamily. Type-7 methyltransferase family.</text>
</comment>
<evidence type="ECO:0000313" key="6">
    <source>
        <dbReference type="EMBL" id="ACZ55217.1"/>
    </source>
</evidence>
<dbReference type="Gene3D" id="1.10.1200.270">
    <property type="entry name" value="Methyltransferase, alpha-helical capping domain"/>
    <property type="match status" value="1"/>
</dbReference>
<protein>
    <submittedName>
        <fullName evidence="6">S-adenosyl-L-methionine:benzoic acid/salicylic acid carboxyl methyltransferase</fullName>
    </submittedName>
</protein>
<dbReference type="InterPro" id="IPR042086">
    <property type="entry name" value="MeTrfase_capping"/>
</dbReference>
<evidence type="ECO:0000256" key="3">
    <source>
        <dbReference type="ARBA" id="ARBA00022679"/>
    </source>
</evidence>
<accession>D2JPH7</accession>
<evidence type="ECO:0000256" key="2">
    <source>
        <dbReference type="ARBA" id="ARBA00022603"/>
    </source>
</evidence>
<reference evidence="6" key="1">
    <citation type="journal article" date="2009" name="Plant Mol. Biol.">
        <title>Enzymatic, expression and structural divergences among carboxyl O-methyltransferases after gene duplication and speciation in Nicotiana.</title>
        <authorList>
            <person name="Hippauf F."/>
            <person name="Michalsky E."/>
            <person name="Huang R."/>
            <person name="Preissner R."/>
            <person name="Barkman T.J."/>
            <person name="Piechulla B."/>
        </authorList>
    </citation>
    <scope>NUCLEOTIDE SEQUENCE</scope>
</reference>
<keyword evidence="5" id="KW-0460">Magnesium</keyword>
<evidence type="ECO:0000256" key="4">
    <source>
        <dbReference type="ARBA" id="ARBA00022723"/>
    </source>
</evidence>
<dbReference type="AlphaFoldDB" id="D2JPH7"/>
<dbReference type="Pfam" id="PF03492">
    <property type="entry name" value="Methyltransf_7"/>
    <property type="match status" value="1"/>
</dbReference>
<dbReference type="SUPFAM" id="SSF53335">
    <property type="entry name" value="S-adenosyl-L-methionine-dependent methyltransferases"/>
    <property type="match status" value="1"/>
</dbReference>
<dbReference type="InterPro" id="IPR005299">
    <property type="entry name" value="MeTrfase_7"/>
</dbReference>
<proteinExistence type="evidence at transcript level"/>
<name>D2JPH7_NICSU</name>
<keyword evidence="2 6" id="KW-0489">Methyltransferase</keyword>
<dbReference type="InterPro" id="IPR029063">
    <property type="entry name" value="SAM-dependent_MTases_sf"/>
</dbReference>
<dbReference type="GO" id="GO:0046872">
    <property type="term" value="F:metal ion binding"/>
    <property type="evidence" value="ECO:0007669"/>
    <property type="project" value="UniProtKB-KW"/>
</dbReference>
<evidence type="ECO:0000256" key="1">
    <source>
        <dbReference type="ARBA" id="ARBA00007967"/>
    </source>
</evidence>